<reference evidence="1 2" key="1">
    <citation type="submission" date="2020-02" db="EMBL/GenBank/DDBJ databases">
        <title>Genome analysis of Thermosulfuriphilus ammonigenes ST65T, an anaerobic thermophilic chemolithoautotrophic bacterium isolated from a deep-sea hydrothermal vent.</title>
        <authorList>
            <person name="Slobodkina G."/>
            <person name="Allioux M."/>
            <person name="Merkel A."/>
            <person name="Alain K."/>
            <person name="Jebbar M."/>
            <person name="Slobodkin A."/>
        </authorList>
    </citation>
    <scope>NUCLEOTIDE SEQUENCE [LARGE SCALE GENOMIC DNA]</scope>
    <source>
        <strain evidence="1 2">ST65</strain>
    </source>
</reference>
<name>A0A6G7PWR2_9BACT</name>
<accession>A0A6G7PWR2</accession>
<sequence length="80" mass="9123">MILSLVASLAIAIFFIIVSFPFILASLVAVAGLGLYFYWRIRRLIDKAERSFEQILQEEEGEIIDVECSQEPPEHLSLPR</sequence>
<protein>
    <submittedName>
        <fullName evidence="1">Uncharacterized protein</fullName>
    </submittedName>
</protein>
<evidence type="ECO:0000313" key="1">
    <source>
        <dbReference type="EMBL" id="QIJ72129.1"/>
    </source>
</evidence>
<dbReference type="AlphaFoldDB" id="A0A6G7PWR2"/>
<gene>
    <name evidence="1" type="ORF">G4V39_07545</name>
</gene>
<dbReference type="KEGG" id="tav:G4V39_07545"/>
<dbReference type="Proteomes" id="UP000502179">
    <property type="component" value="Chromosome"/>
</dbReference>
<dbReference type="RefSeq" id="WP_166032347.1">
    <property type="nucleotide sequence ID" value="NZ_CP048877.1"/>
</dbReference>
<evidence type="ECO:0000313" key="2">
    <source>
        <dbReference type="Proteomes" id="UP000502179"/>
    </source>
</evidence>
<dbReference type="EMBL" id="CP048877">
    <property type="protein sequence ID" value="QIJ72129.1"/>
    <property type="molecule type" value="Genomic_DNA"/>
</dbReference>
<proteinExistence type="predicted"/>
<keyword evidence="2" id="KW-1185">Reference proteome</keyword>
<organism evidence="1 2">
    <name type="scientific">Thermosulfuriphilus ammonigenes</name>
    <dbReference type="NCBI Taxonomy" id="1936021"/>
    <lineage>
        <taxon>Bacteria</taxon>
        <taxon>Pseudomonadati</taxon>
        <taxon>Thermodesulfobacteriota</taxon>
        <taxon>Thermodesulfobacteria</taxon>
        <taxon>Thermodesulfobacteriales</taxon>
        <taxon>Thermodesulfobacteriaceae</taxon>
        <taxon>Thermosulfuriphilus</taxon>
    </lineage>
</organism>